<dbReference type="PROSITE" id="PS51420">
    <property type="entry name" value="RHO"/>
    <property type="match status" value="1"/>
</dbReference>
<dbReference type="PROSITE" id="PS51421">
    <property type="entry name" value="RAS"/>
    <property type="match status" value="1"/>
</dbReference>
<dbReference type="GO" id="GO:0003924">
    <property type="term" value="F:GTPase activity"/>
    <property type="evidence" value="ECO:0007669"/>
    <property type="project" value="InterPro"/>
</dbReference>
<dbReference type="GO" id="GO:0005525">
    <property type="term" value="F:GTP binding"/>
    <property type="evidence" value="ECO:0007669"/>
    <property type="project" value="UniProtKB-KW"/>
</dbReference>
<sequence>MATSTNHTRRKNRKLVIVGDGMCGKTSLLFAFRDGQFLQTHEPTVFETYPVDVQVDGNIVNLVIFDTAGQEDYARLRALSYADTNIALVCFSVDSPVSAMSVIENWMPEVREFCGRCPVILVACKIDLRTDTQVIELLRREDETPVTTETGKQIAARIKADAYIECSARTGEGVQELFQHAAKITFRKLKPMKSVNNCTDENSSKIFCCSMSLLILSFDSSSDRIGVHLHRLLNSSLTGNYPHIASFCSFRQLFFSSTNDFEKIFATSLKLDLLSHNDLLGFIILIDIATTNKLHLNYLSSIASLLIYLNTKHPFQQILTFIIHASSTNQLYTSSLTCFNLNLILLHVYPYVTGIVFQNIDQIDQHELYHETIAKQIASIFLPVSSLRVERKRIVNKSVSIEFLQFLQHLLNNPNKKILVLLTNNLKKYSNQSSYASLLIQRGKPSITSNETPAKNLDVWNSLETNLDKLQMTLIVNNDEFTENLLEKLILQPFEKKIQMNNAYFYWLKKKFHLNSLEEQLNQGILLCKKVILDK</sequence>
<dbReference type="PRINTS" id="PR00449">
    <property type="entry name" value="RASTRNSFRMNG"/>
</dbReference>
<dbReference type="Proteomes" id="UP000663828">
    <property type="component" value="Unassembled WGS sequence"/>
</dbReference>
<dbReference type="InterPro" id="IPR005225">
    <property type="entry name" value="Small_GTP-bd"/>
</dbReference>
<evidence type="ECO:0000256" key="1">
    <source>
        <dbReference type="ARBA" id="ARBA00010142"/>
    </source>
</evidence>
<evidence type="ECO:0000313" key="4">
    <source>
        <dbReference type="EMBL" id="CAF0829686.1"/>
    </source>
</evidence>
<dbReference type="AlphaFoldDB" id="A0A813UHV9"/>
<dbReference type="NCBIfam" id="TIGR00231">
    <property type="entry name" value="small_GTP"/>
    <property type="match status" value="1"/>
</dbReference>
<dbReference type="GO" id="GO:0007264">
    <property type="term" value="P:small GTPase-mediated signal transduction"/>
    <property type="evidence" value="ECO:0007669"/>
    <property type="project" value="InterPro"/>
</dbReference>
<proteinExistence type="inferred from homology"/>
<dbReference type="EMBL" id="CAJNOR010000180">
    <property type="protein sequence ID" value="CAF0829686.1"/>
    <property type="molecule type" value="Genomic_DNA"/>
</dbReference>
<evidence type="ECO:0000256" key="3">
    <source>
        <dbReference type="ARBA" id="ARBA00023134"/>
    </source>
</evidence>
<dbReference type="SMART" id="SM00174">
    <property type="entry name" value="RHO"/>
    <property type="match status" value="1"/>
</dbReference>
<dbReference type="InterPro" id="IPR027417">
    <property type="entry name" value="P-loop_NTPase"/>
</dbReference>
<dbReference type="FunFam" id="3.40.50.300:FF:001179">
    <property type="entry name" value="Rho family GTPase"/>
    <property type="match status" value="1"/>
</dbReference>
<dbReference type="SMART" id="SM00173">
    <property type="entry name" value="RAS"/>
    <property type="match status" value="1"/>
</dbReference>
<evidence type="ECO:0000313" key="5">
    <source>
        <dbReference type="Proteomes" id="UP000663828"/>
    </source>
</evidence>
<name>A0A813UHV9_ADIRI</name>
<keyword evidence="2" id="KW-0547">Nucleotide-binding</keyword>
<dbReference type="PANTHER" id="PTHR24072">
    <property type="entry name" value="RHO FAMILY GTPASE"/>
    <property type="match status" value="1"/>
</dbReference>
<evidence type="ECO:0000256" key="2">
    <source>
        <dbReference type="ARBA" id="ARBA00022741"/>
    </source>
</evidence>
<gene>
    <name evidence="4" type="ORF">XAT740_LOCUS4393</name>
</gene>
<dbReference type="SUPFAM" id="SSF52540">
    <property type="entry name" value="P-loop containing nucleoside triphosphate hydrolases"/>
    <property type="match status" value="1"/>
</dbReference>
<accession>A0A813UHV9</accession>
<dbReference type="PROSITE" id="PS51419">
    <property type="entry name" value="RAB"/>
    <property type="match status" value="1"/>
</dbReference>
<dbReference type="Gene3D" id="3.40.50.300">
    <property type="entry name" value="P-loop containing nucleotide triphosphate hydrolases"/>
    <property type="match status" value="1"/>
</dbReference>
<keyword evidence="5" id="KW-1185">Reference proteome</keyword>
<dbReference type="Pfam" id="PF00071">
    <property type="entry name" value="Ras"/>
    <property type="match status" value="1"/>
</dbReference>
<keyword evidence="3" id="KW-0342">GTP-binding</keyword>
<dbReference type="SMART" id="SM00175">
    <property type="entry name" value="RAB"/>
    <property type="match status" value="1"/>
</dbReference>
<organism evidence="4 5">
    <name type="scientific">Adineta ricciae</name>
    <name type="common">Rotifer</name>
    <dbReference type="NCBI Taxonomy" id="249248"/>
    <lineage>
        <taxon>Eukaryota</taxon>
        <taxon>Metazoa</taxon>
        <taxon>Spiralia</taxon>
        <taxon>Gnathifera</taxon>
        <taxon>Rotifera</taxon>
        <taxon>Eurotatoria</taxon>
        <taxon>Bdelloidea</taxon>
        <taxon>Adinetida</taxon>
        <taxon>Adinetidae</taxon>
        <taxon>Adineta</taxon>
    </lineage>
</organism>
<protein>
    <submittedName>
        <fullName evidence="4">Uncharacterized protein</fullName>
    </submittedName>
</protein>
<reference evidence="4" key="1">
    <citation type="submission" date="2021-02" db="EMBL/GenBank/DDBJ databases">
        <authorList>
            <person name="Nowell W R."/>
        </authorList>
    </citation>
    <scope>NUCLEOTIDE SEQUENCE</scope>
</reference>
<comment type="similarity">
    <text evidence="1">Belongs to the small GTPase superfamily. Rho family.</text>
</comment>
<dbReference type="InterPro" id="IPR003578">
    <property type="entry name" value="Small_GTPase_Rho"/>
</dbReference>
<dbReference type="InterPro" id="IPR001806">
    <property type="entry name" value="Small_GTPase"/>
</dbReference>
<comment type="caution">
    <text evidence="4">The sequence shown here is derived from an EMBL/GenBank/DDBJ whole genome shotgun (WGS) entry which is preliminary data.</text>
</comment>